<dbReference type="Gene3D" id="3.60.15.10">
    <property type="entry name" value="Ribonuclease Z/Hydroxyacylglutathione hydrolase-like"/>
    <property type="match status" value="1"/>
</dbReference>
<dbReference type="GO" id="GO:0046872">
    <property type="term" value="F:metal ion binding"/>
    <property type="evidence" value="ECO:0007669"/>
    <property type="project" value="UniProtKB-KW"/>
</dbReference>
<comment type="cofactor">
    <cofactor evidence="1">
        <name>Zn(2+)</name>
        <dbReference type="ChEBI" id="CHEBI:29105"/>
    </cofactor>
</comment>
<evidence type="ECO:0000313" key="7">
    <source>
        <dbReference type="Proteomes" id="UP000680656"/>
    </source>
</evidence>
<dbReference type="AlphaFoldDB" id="A0A8E7AX35"/>
<dbReference type="Pfam" id="PF00753">
    <property type="entry name" value="Lactamase_B"/>
    <property type="match status" value="1"/>
</dbReference>
<evidence type="ECO:0000256" key="2">
    <source>
        <dbReference type="ARBA" id="ARBA00022723"/>
    </source>
</evidence>
<feature type="domain" description="Metallo-beta-lactamase" evidence="5">
    <location>
        <begin position="12"/>
        <end position="177"/>
    </location>
</feature>
<protein>
    <submittedName>
        <fullName evidence="6">MBL fold metallo-hydrolase</fullName>
    </submittedName>
</protein>
<keyword evidence="4" id="KW-0862">Zinc</keyword>
<evidence type="ECO:0000256" key="1">
    <source>
        <dbReference type="ARBA" id="ARBA00001947"/>
    </source>
</evidence>
<dbReference type="SMART" id="SM00849">
    <property type="entry name" value="Lactamase_B"/>
    <property type="match status" value="1"/>
</dbReference>
<dbReference type="KEGG" id="mrtj:KHC33_16935"/>
<dbReference type="InterPro" id="IPR051453">
    <property type="entry name" value="MBL_Glyoxalase_II"/>
</dbReference>
<accession>A0A8E7AX35</accession>
<dbReference type="InterPro" id="IPR036866">
    <property type="entry name" value="RibonucZ/Hydroxyglut_hydro"/>
</dbReference>
<keyword evidence="2" id="KW-0479">Metal-binding</keyword>
<dbReference type="PANTHER" id="PTHR46233">
    <property type="entry name" value="HYDROXYACYLGLUTATHIONE HYDROLASE GLOC"/>
    <property type="match status" value="1"/>
</dbReference>
<evidence type="ECO:0000313" key="6">
    <source>
        <dbReference type="EMBL" id="QVV88955.1"/>
    </source>
</evidence>
<dbReference type="CDD" id="cd06262">
    <property type="entry name" value="metallo-hydrolase-like_MBL-fold"/>
    <property type="match status" value="1"/>
</dbReference>
<keyword evidence="3 6" id="KW-0378">Hydrolase</keyword>
<organism evidence="6 7">
    <name type="scientific">Methanospirillum purgamenti</name>
    <dbReference type="NCBI Taxonomy" id="2834276"/>
    <lineage>
        <taxon>Archaea</taxon>
        <taxon>Methanobacteriati</taxon>
        <taxon>Methanobacteriota</taxon>
        <taxon>Stenosarchaea group</taxon>
        <taxon>Methanomicrobia</taxon>
        <taxon>Methanomicrobiales</taxon>
        <taxon>Methanospirillaceae</taxon>
        <taxon>Methanospirillum</taxon>
    </lineage>
</organism>
<sequence length="201" mass="21746">MVVKFIPGRGMYANAYVARGTILVDAGVTPMAIEAHRNTITHIILTHCHFDHIAYLPALQKMTGAKIYIHQADAEGLMNDNLSLSMHFGAHSPGIIPDMILEGGEVIEGYEIIHTPGHTPGSICLYDQDSAELISGDTVFSDGAFGRYDFPGGSRTRLSESIQKLTELKVNGLYPGHGIPVREHGDRFIKGAATLIQSGYG</sequence>
<dbReference type="PANTHER" id="PTHR46233:SF3">
    <property type="entry name" value="HYDROXYACYLGLUTATHIONE HYDROLASE GLOC"/>
    <property type="match status" value="1"/>
</dbReference>
<dbReference type="InterPro" id="IPR001279">
    <property type="entry name" value="Metallo-B-lactamas"/>
</dbReference>
<dbReference type="GO" id="GO:0016787">
    <property type="term" value="F:hydrolase activity"/>
    <property type="evidence" value="ECO:0007669"/>
    <property type="project" value="UniProtKB-KW"/>
</dbReference>
<reference evidence="6 7" key="1">
    <citation type="submission" date="2021-05" db="EMBL/GenBank/DDBJ databases">
        <title>A novel Methanospirillum isolate from a pyrite-forming mixed culture.</title>
        <authorList>
            <person name="Bunk B."/>
            <person name="Sproer C."/>
            <person name="Spring S."/>
            <person name="Pester M."/>
        </authorList>
    </citation>
    <scope>NUCLEOTIDE SEQUENCE [LARGE SCALE GENOMIC DNA]</scope>
    <source>
        <strain evidence="6 7">J.3.6.1-F.2.7.3</strain>
    </source>
</reference>
<dbReference type="Proteomes" id="UP000680656">
    <property type="component" value="Chromosome"/>
</dbReference>
<evidence type="ECO:0000256" key="3">
    <source>
        <dbReference type="ARBA" id="ARBA00022801"/>
    </source>
</evidence>
<proteinExistence type="predicted"/>
<dbReference type="RefSeq" id="WP_214419758.1">
    <property type="nucleotide sequence ID" value="NZ_CP075546.1"/>
</dbReference>
<name>A0A8E7AX35_9EURY</name>
<gene>
    <name evidence="6" type="ORF">KHC33_16935</name>
</gene>
<evidence type="ECO:0000256" key="4">
    <source>
        <dbReference type="ARBA" id="ARBA00022833"/>
    </source>
</evidence>
<dbReference type="EMBL" id="CP075546">
    <property type="protein sequence ID" value="QVV88955.1"/>
    <property type="molecule type" value="Genomic_DNA"/>
</dbReference>
<dbReference type="GeneID" id="65567080"/>
<keyword evidence="7" id="KW-1185">Reference proteome</keyword>
<evidence type="ECO:0000259" key="5">
    <source>
        <dbReference type="SMART" id="SM00849"/>
    </source>
</evidence>
<dbReference type="SUPFAM" id="SSF56281">
    <property type="entry name" value="Metallo-hydrolase/oxidoreductase"/>
    <property type="match status" value="1"/>
</dbReference>